<feature type="chain" id="PRO_5046862700" description="prolyl aminopeptidase" evidence="10">
    <location>
        <begin position="42"/>
        <end position="484"/>
    </location>
</feature>
<reference evidence="13 14" key="1">
    <citation type="submission" date="2023-03" db="EMBL/GenBank/DDBJ databases">
        <title>YIM 133296 draft genome.</title>
        <authorList>
            <person name="Xiong L."/>
        </authorList>
    </citation>
    <scope>NUCLEOTIDE SEQUENCE [LARGE SCALE GENOMIC DNA]</scope>
    <source>
        <strain evidence="13 14">YIM 133296</strain>
    </source>
</reference>
<evidence type="ECO:0000313" key="13">
    <source>
        <dbReference type="EMBL" id="MDF8264974.1"/>
    </source>
</evidence>
<dbReference type="Pfam" id="PF00561">
    <property type="entry name" value="Abhydrolase_1"/>
    <property type="match status" value="1"/>
</dbReference>
<organism evidence="13 14">
    <name type="scientific">Luteipulveratus flavus</name>
    <dbReference type="NCBI Taxonomy" id="3031728"/>
    <lineage>
        <taxon>Bacteria</taxon>
        <taxon>Bacillati</taxon>
        <taxon>Actinomycetota</taxon>
        <taxon>Actinomycetes</taxon>
        <taxon>Micrococcales</taxon>
        <taxon>Dermacoccaceae</taxon>
        <taxon>Luteipulveratus</taxon>
    </lineage>
</organism>
<dbReference type="InterPro" id="IPR000073">
    <property type="entry name" value="AB_hydrolase_1"/>
</dbReference>
<dbReference type="EC" id="3.4.11.5" evidence="4"/>
<evidence type="ECO:0000256" key="10">
    <source>
        <dbReference type="SAM" id="SignalP"/>
    </source>
</evidence>
<dbReference type="InterPro" id="IPR029058">
    <property type="entry name" value="AB_hydrolase_fold"/>
</dbReference>
<evidence type="ECO:0000256" key="4">
    <source>
        <dbReference type="ARBA" id="ARBA00012568"/>
    </source>
</evidence>
<evidence type="ECO:0000256" key="3">
    <source>
        <dbReference type="ARBA" id="ARBA00010088"/>
    </source>
</evidence>
<gene>
    <name evidence="13" type="ORF">P4R38_12025</name>
</gene>
<dbReference type="PANTHER" id="PTHR43722">
    <property type="entry name" value="PROLINE IMINOPEPTIDASE"/>
    <property type="match status" value="1"/>
</dbReference>
<feature type="signal peptide" evidence="10">
    <location>
        <begin position="1"/>
        <end position="41"/>
    </location>
</feature>
<dbReference type="RefSeq" id="WP_277192349.1">
    <property type="nucleotide sequence ID" value="NZ_JAROAV010000031.1"/>
</dbReference>
<dbReference type="PRINTS" id="PR00793">
    <property type="entry name" value="PROAMNOPTASE"/>
</dbReference>
<dbReference type="InterPro" id="IPR013595">
    <property type="entry name" value="Pept_S33_TAP-like_C"/>
</dbReference>
<dbReference type="InterPro" id="IPR005944">
    <property type="entry name" value="Pro_iminopeptidase"/>
</dbReference>
<dbReference type="Pfam" id="PF08386">
    <property type="entry name" value="Abhydrolase_4"/>
    <property type="match status" value="1"/>
</dbReference>
<dbReference type="Proteomes" id="UP001528912">
    <property type="component" value="Unassembled WGS sequence"/>
</dbReference>
<dbReference type="Gene3D" id="3.40.50.1820">
    <property type="entry name" value="alpha/beta hydrolase"/>
    <property type="match status" value="2"/>
</dbReference>
<feature type="domain" description="AB hydrolase-1" evidence="11">
    <location>
        <begin position="108"/>
        <end position="248"/>
    </location>
</feature>
<evidence type="ECO:0000259" key="11">
    <source>
        <dbReference type="Pfam" id="PF00561"/>
    </source>
</evidence>
<evidence type="ECO:0000256" key="9">
    <source>
        <dbReference type="ARBA" id="ARBA00029605"/>
    </source>
</evidence>
<evidence type="ECO:0000256" key="2">
    <source>
        <dbReference type="ARBA" id="ARBA00004496"/>
    </source>
</evidence>
<evidence type="ECO:0000256" key="5">
    <source>
        <dbReference type="ARBA" id="ARBA00022438"/>
    </source>
</evidence>
<dbReference type="GO" id="GO:0016787">
    <property type="term" value="F:hydrolase activity"/>
    <property type="evidence" value="ECO:0007669"/>
    <property type="project" value="UniProtKB-KW"/>
</dbReference>
<dbReference type="PANTHER" id="PTHR43722:SF1">
    <property type="entry name" value="PROLINE IMINOPEPTIDASE"/>
    <property type="match status" value="1"/>
</dbReference>
<dbReference type="InterPro" id="IPR002410">
    <property type="entry name" value="Peptidase_S33"/>
</dbReference>
<keyword evidence="8 13" id="KW-0378">Hydrolase</keyword>
<comment type="catalytic activity">
    <reaction evidence="1">
        <text>Release of N-terminal proline from a peptide.</text>
        <dbReference type="EC" id="3.4.11.5"/>
    </reaction>
</comment>
<dbReference type="EMBL" id="JAROAV010000031">
    <property type="protein sequence ID" value="MDF8264974.1"/>
    <property type="molecule type" value="Genomic_DNA"/>
</dbReference>
<evidence type="ECO:0000256" key="6">
    <source>
        <dbReference type="ARBA" id="ARBA00022490"/>
    </source>
</evidence>
<feature type="domain" description="Peptidase S33 tripeptidyl aminopeptidase-like C-terminal" evidence="12">
    <location>
        <begin position="391"/>
        <end position="465"/>
    </location>
</feature>
<evidence type="ECO:0000313" key="14">
    <source>
        <dbReference type="Proteomes" id="UP001528912"/>
    </source>
</evidence>
<evidence type="ECO:0000256" key="7">
    <source>
        <dbReference type="ARBA" id="ARBA00022670"/>
    </source>
</evidence>
<sequence>MPAPVPPAFLPLRSGRTVLALLASVLLVLGAACSSGPAALAASTASAPPTVRPGTAVAPGLEHLGPCADPALASFSCGLLRVPLDHERTAGATLALPVTVQKGPASDPVLLNLTGGPGQPGVAFAPRFAQRLAPALNGRRLVMLDQRGTGATAISCPGLQREMGEGDLLTPTAASVRECSGILGATRPFYGTQDTVQDLELLRRALRVRTMTVDGTSYGSYVAERYAVTYPHAVDHLILDSVVPHQWMPQDSLSLTSMVAVRRVLRDVCTAQQCPGDPVADLATLVSRGYDGPALLNLLAIVSVIRPSFDFVPGMLHDAVNGNDGLLQGWLQGVAAEAPVAEFSQGLHAATLCMDQVEPWGDSDTPFAAREAALQRVRSTLTAQQVYPFDVDTATDNGLVQLCRSWGVTTPDRVSHKRNLPPVPTLFLAGDRDLSTPLEWASREFRRAPHGEVLVVRGAGHSLQSRGAEHPEIIERVTAFLGRP</sequence>
<proteinExistence type="inferred from homology"/>
<evidence type="ECO:0000256" key="8">
    <source>
        <dbReference type="ARBA" id="ARBA00022801"/>
    </source>
</evidence>
<evidence type="ECO:0000256" key="1">
    <source>
        <dbReference type="ARBA" id="ARBA00001585"/>
    </source>
</evidence>
<keyword evidence="14" id="KW-1185">Reference proteome</keyword>
<evidence type="ECO:0000259" key="12">
    <source>
        <dbReference type="Pfam" id="PF08386"/>
    </source>
</evidence>
<keyword evidence="6" id="KW-0963">Cytoplasm</keyword>
<keyword evidence="5" id="KW-0031">Aminopeptidase</keyword>
<comment type="similarity">
    <text evidence="3">Belongs to the peptidase S33 family.</text>
</comment>
<keyword evidence="7" id="KW-0645">Protease</keyword>
<keyword evidence="10" id="KW-0732">Signal</keyword>
<comment type="caution">
    <text evidence="13">The sequence shown here is derived from an EMBL/GenBank/DDBJ whole genome shotgun (WGS) entry which is preliminary data.</text>
</comment>
<dbReference type="SUPFAM" id="SSF53474">
    <property type="entry name" value="alpha/beta-Hydrolases"/>
    <property type="match status" value="1"/>
</dbReference>
<comment type="subcellular location">
    <subcellularLocation>
        <location evidence="2">Cytoplasm</location>
    </subcellularLocation>
</comment>
<accession>A0ABT6C7S1</accession>
<protein>
    <recommendedName>
        <fullName evidence="4">prolyl aminopeptidase</fullName>
        <ecNumber evidence="4">3.4.11.5</ecNumber>
    </recommendedName>
    <alternativeName>
        <fullName evidence="9">Prolyl aminopeptidase</fullName>
    </alternativeName>
</protein>
<name>A0ABT6C7S1_9MICO</name>